<dbReference type="EMBL" id="SMLL01000002">
    <property type="protein sequence ID" value="TFZ03344.1"/>
    <property type="molecule type" value="Genomic_DNA"/>
</dbReference>
<dbReference type="InterPro" id="IPR029058">
    <property type="entry name" value="AB_hydrolase_fold"/>
</dbReference>
<reference evidence="2 3" key="1">
    <citation type="submission" date="2019-03" db="EMBL/GenBank/DDBJ databases">
        <title>Ramlibacter rhizophilus CCTCC AB2015357, whole genome shotgun sequence.</title>
        <authorList>
            <person name="Zhang X."/>
            <person name="Feng G."/>
            <person name="Zhu H."/>
        </authorList>
    </citation>
    <scope>NUCLEOTIDE SEQUENCE [LARGE SCALE GENOMIC DNA]</scope>
    <source>
        <strain evidence="2 3">CCTCC AB2015357</strain>
    </source>
</reference>
<evidence type="ECO:0000313" key="3">
    <source>
        <dbReference type="Proteomes" id="UP000297564"/>
    </source>
</evidence>
<dbReference type="PANTHER" id="PTHR43798">
    <property type="entry name" value="MONOACYLGLYCEROL LIPASE"/>
    <property type="match status" value="1"/>
</dbReference>
<dbReference type="PANTHER" id="PTHR43798:SF33">
    <property type="entry name" value="HYDROLASE, PUTATIVE (AFU_ORTHOLOGUE AFUA_2G14860)-RELATED"/>
    <property type="match status" value="1"/>
</dbReference>
<dbReference type="SUPFAM" id="SSF53474">
    <property type="entry name" value="alpha/beta-Hydrolases"/>
    <property type="match status" value="1"/>
</dbReference>
<sequence length="259" mass="28622">MPGALPPRQFVATSAGRLEFVRSGRGRPTWLLFNGAGIGLEGWQGLYPAIEQFGTVFAWNRFGLGRSDPPRAAQTGDGVVAVLREALAALSLEPPYVLVGHSLGGLHAHLFARRYPEQVAGVALLEATHPEEQDHGRGHESRLVQVLDRLFPLPKVRFRANLEAELRWQAETAREVRQAPPFPPVPLVVVTGAQAPPRWLADAQAVERRRLHQRELARLSPQGEQVMAWRSGHFPQRTEPQCVLRALRSLAARVGAQKP</sequence>
<proteinExistence type="predicted"/>
<comment type="caution">
    <text evidence="2">The sequence shown here is derived from an EMBL/GenBank/DDBJ whole genome shotgun (WGS) entry which is preliminary data.</text>
</comment>
<feature type="domain" description="AB hydrolase-1" evidence="1">
    <location>
        <begin position="31"/>
        <end position="132"/>
    </location>
</feature>
<dbReference type="InterPro" id="IPR050266">
    <property type="entry name" value="AB_hydrolase_sf"/>
</dbReference>
<keyword evidence="3" id="KW-1185">Reference proteome</keyword>
<dbReference type="Pfam" id="PF00561">
    <property type="entry name" value="Abhydrolase_1"/>
    <property type="match status" value="1"/>
</dbReference>
<dbReference type="Gene3D" id="3.40.50.1820">
    <property type="entry name" value="alpha/beta hydrolase"/>
    <property type="match status" value="1"/>
</dbReference>
<dbReference type="RefSeq" id="WP_135284143.1">
    <property type="nucleotide sequence ID" value="NZ_SMLL01000002.1"/>
</dbReference>
<dbReference type="Proteomes" id="UP000297564">
    <property type="component" value="Unassembled WGS sequence"/>
</dbReference>
<accession>A0A4Z0BXU9</accession>
<evidence type="ECO:0000313" key="2">
    <source>
        <dbReference type="EMBL" id="TFZ03344.1"/>
    </source>
</evidence>
<evidence type="ECO:0000259" key="1">
    <source>
        <dbReference type="Pfam" id="PF00561"/>
    </source>
</evidence>
<keyword evidence="2" id="KW-0378">Hydrolase</keyword>
<organism evidence="2 3">
    <name type="scientific">Ramlibacter rhizophilus</name>
    <dbReference type="NCBI Taxonomy" id="1781167"/>
    <lineage>
        <taxon>Bacteria</taxon>
        <taxon>Pseudomonadati</taxon>
        <taxon>Pseudomonadota</taxon>
        <taxon>Betaproteobacteria</taxon>
        <taxon>Burkholderiales</taxon>
        <taxon>Comamonadaceae</taxon>
        <taxon>Ramlibacter</taxon>
    </lineage>
</organism>
<gene>
    <name evidence="2" type="ORF">EZ242_05530</name>
</gene>
<dbReference type="AlphaFoldDB" id="A0A4Z0BXU9"/>
<name>A0A4Z0BXU9_9BURK</name>
<protein>
    <submittedName>
        <fullName evidence="2">Alpha/beta hydrolase</fullName>
    </submittedName>
</protein>
<dbReference type="GO" id="GO:0016020">
    <property type="term" value="C:membrane"/>
    <property type="evidence" value="ECO:0007669"/>
    <property type="project" value="TreeGrafter"/>
</dbReference>
<dbReference type="GO" id="GO:0016787">
    <property type="term" value="F:hydrolase activity"/>
    <property type="evidence" value="ECO:0007669"/>
    <property type="project" value="UniProtKB-KW"/>
</dbReference>
<dbReference type="InterPro" id="IPR000073">
    <property type="entry name" value="AB_hydrolase_1"/>
</dbReference>
<dbReference type="OrthoDB" id="7185741at2"/>